<dbReference type="EMBL" id="AEMG01000019">
    <property type="protein sequence ID" value="EFW90918.1"/>
    <property type="molecule type" value="Genomic_DNA"/>
</dbReference>
<evidence type="ECO:0000256" key="1">
    <source>
        <dbReference type="SAM" id="MobiDB-lite"/>
    </source>
</evidence>
<name>E7QXB5_HALPU</name>
<accession>E7QXB5</accession>
<evidence type="ECO:0000313" key="2">
    <source>
        <dbReference type="EMBL" id="EFW90918.1"/>
    </source>
</evidence>
<dbReference type="PATRIC" id="fig|797209.4.peg.3380"/>
<sequence>MVPGHSFVRPNGEDGRLPVRNGISRPVSTGRSTAAYRTKTTFTMQKQHTFRQ</sequence>
<dbReference type="Proteomes" id="UP000003751">
    <property type="component" value="Unassembled WGS sequence"/>
</dbReference>
<feature type="compositionally biased region" description="Polar residues" evidence="1">
    <location>
        <begin position="38"/>
        <end position="52"/>
    </location>
</feature>
<dbReference type="AlphaFoldDB" id="E7QXB5"/>
<gene>
    <name evidence="2" type="ORF">ZOD2009_17268</name>
</gene>
<comment type="caution">
    <text evidence="2">The sequence shown here is derived from an EMBL/GenBank/DDBJ whole genome shotgun (WGS) entry which is preliminary data.</text>
</comment>
<protein>
    <submittedName>
        <fullName evidence="2">Uncharacterized protein</fullName>
    </submittedName>
</protein>
<evidence type="ECO:0000313" key="3">
    <source>
        <dbReference type="Proteomes" id="UP000003751"/>
    </source>
</evidence>
<organism evidence="2 3">
    <name type="scientific">Haladaptatus paucihalophilus DX253</name>
    <dbReference type="NCBI Taxonomy" id="797209"/>
    <lineage>
        <taxon>Archaea</taxon>
        <taxon>Methanobacteriati</taxon>
        <taxon>Methanobacteriota</taxon>
        <taxon>Stenosarchaea group</taxon>
        <taxon>Halobacteria</taxon>
        <taxon>Halobacteriales</taxon>
        <taxon>Haladaptataceae</taxon>
        <taxon>Haladaptatus</taxon>
    </lineage>
</organism>
<reference evidence="2 3" key="1">
    <citation type="journal article" date="2014" name="ISME J.">
        <title>Trehalose/2-sulfotrehalose biosynthesis and glycine-betaine uptake are widely spread mechanisms for osmoadaptation in the Halobacteriales.</title>
        <authorList>
            <person name="Youssef N.H."/>
            <person name="Savage-Ashlock K.N."/>
            <person name="McCully A.L."/>
            <person name="Luedtke B."/>
            <person name="Shaw E.I."/>
            <person name="Hoff W.D."/>
            <person name="Elshahed M.S."/>
        </authorList>
    </citation>
    <scope>NUCLEOTIDE SEQUENCE [LARGE SCALE GENOMIC DNA]</scope>
    <source>
        <strain evidence="2 3">DX253</strain>
    </source>
</reference>
<proteinExistence type="predicted"/>
<feature type="region of interest" description="Disordered" evidence="1">
    <location>
        <begin position="1"/>
        <end position="52"/>
    </location>
</feature>